<name>A0ABP4E6I9_9ACTN</name>
<dbReference type="Pfam" id="PF14329">
    <property type="entry name" value="DUF4386"/>
    <property type="match status" value="1"/>
</dbReference>
<evidence type="ECO:0000256" key="1">
    <source>
        <dbReference type="SAM" id="Phobius"/>
    </source>
</evidence>
<comment type="caution">
    <text evidence="2">The sequence shown here is derived from an EMBL/GenBank/DDBJ whole genome shotgun (WGS) entry which is preliminary data.</text>
</comment>
<keyword evidence="1" id="KW-1133">Transmembrane helix</keyword>
<keyword evidence="3" id="KW-1185">Reference proteome</keyword>
<keyword evidence="1" id="KW-0472">Membrane</keyword>
<feature type="transmembrane region" description="Helical" evidence="1">
    <location>
        <begin position="85"/>
        <end position="108"/>
    </location>
</feature>
<feature type="transmembrane region" description="Helical" evidence="1">
    <location>
        <begin position="12"/>
        <end position="32"/>
    </location>
</feature>
<accession>A0ABP4E6I9</accession>
<proteinExistence type="predicted"/>
<feature type="transmembrane region" description="Helical" evidence="1">
    <location>
        <begin position="164"/>
        <end position="188"/>
    </location>
</feature>
<feature type="transmembrane region" description="Helical" evidence="1">
    <location>
        <begin position="52"/>
        <end position="73"/>
    </location>
</feature>
<keyword evidence="1" id="KW-0812">Transmembrane</keyword>
<dbReference type="EMBL" id="BAAALD010000037">
    <property type="protein sequence ID" value="GAA1092295.1"/>
    <property type="molecule type" value="Genomic_DNA"/>
</dbReference>
<dbReference type="RefSeq" id="WP_344625022.1">
    <property type="nucleotide sequence ID" value="NZ_BAAALD010000037.1"/>
</dbReference>
<evidence type="ECO:0008006" key="4">
    <source>
        <dbReference type="Google" id="ProtNLM"/>
    </source>
</evidence>
<sequence length="229" mass="23429">MEPSGRLARAAGLCYFVTHVTSIGGLVLYGPVLNDPGFVLGAGPDGRVLLGALLEVLLALGIVGTAVTLYPVTRRHNEAAATGYVALRVLEAAVIAVGIVSLLAVVTLRRHGADGADPAALATTARALVAVHDWTFLLGPNFVCGANTLLAAHLMYRSRLVPRFVAVLGLIGGPLIFASAVAVLFGGYTQVSTWGALAAVPVFAWELALAACLVTRGFARAAAPVPAAV</sequence>
<protein>
    <recommendedName>
        <fullName evidence="4">DUF4386 domain-containing protein</fullName>
    </recommendedName>
</protein>
<feature type="transmembrane region" description="Helical" evidence="1">
    <location>
        <begin position="194"/>
        <end position="214"/>
    </location>
</feature>
<dbReference type="InterPro" id="IPR025495">
    <property type="entry name" value="DUF4386"/>
</dbReference>
<reference evidence="3" key="1">
    <citation type="journal article" date="2019" name="Int. J. Syst. Evol. Microbiol.">
        <title>The Global Catalogue of Microorganisms (GCM) 10K type strain sequencing project: providing services to taxonomists for standard genome sequencing and annotation.</title>
        <authorList>
            <consortium name="The Broad Institute Genomics Platform"/>
            <consortium name="The Broad Institute Genome Sequencing Center for Infectious Disease"/>
            <person name="Wu L."/>
            <person name="Ma J."/>
        </authorList>
    </citation>
    <scope>NUCLEOTIDE SEQUENCE [LARGE SCALE GENOMIC DNA]</scope>
    <source>
        <strain evidence="3">JCM 13002</strain>
    </source>
</reference>
<gene>
    <name evidence="2" type="ORF">GCM10009663_40070</name>
</gene>
<feature type="transmembrane region" description="Helical" evidence="1">
    <location>
        <begin position="134"/>
        <end position="152"/>
    </location>
</feature>
<dbReference type="Proteomes" id="UP001499987">
    <property type="component" value="Unassembled WGS sequence"/>
</dbReference>
<evidence type="ECO:0000313" key="3">
    <source>
        <dbReference type="Proteomes" id="UP001499987"/>
    </source>
</evidence>
<organism evidence="2 3">
    <name type="scientific">Kitasatospora arboriphila</name>
    <dbReference type="NCBI Taxonomy" id="258052"/>
    <lineage>
        <taxon>Bacteria</taxon>
        <taxon>Bacillati</taxon>
        <taxon>Actinomycetota</taxon>
        <taxon>Actinomycetes</taxon>
        <taxon>Kitasatosporales</taxon>
        <taxon>Streptomycetaceae</taxon>
        <taxon>Kitasatospora</taxon>
    </lineage>
</organism>
<evidence type="ECO:0000313" key="2">
    <source>
        <dbReference type="EMBL" id="GAA1092295.1"/>
    </source>
</evidence>